<evidence type="ECO:0000256" key="2">
    <source>
        <dbReference type="ARBA" id="ARBA00011044"/>
    </source>
</evidence>
<evidence type="ECO:0000313" key="8">
    <source>
        <dbReference type="EMBL" id="CAG9186002.1"/>
    </source>
</evidence>
<sequence>MEATRTLKLRIKDKHAKAMLAMARDVNQVWNFCNETQFRSLKRYCNRPKLWLSGFDLQKLTNGFSKCEGVSIGSATQQQVCEEFATRLKQFKRQCLNWRVSDCKSPRYSLGWVPFKARALTYKNGQVRFNGINIGLWDSYGLSKYELKAGSFNEDSRGRWYLNVAVKVQIEEKRMPDGASVLGIDLGLKSLATYCSGGKFEPKQWYRESEAALSIAQRARKKRRVKAIHAKIANQRKDAIHKETSALVKKHAAIFVGNVNAKALAQTTMAKSVLDAAWTTFRTQLKYKAIRQCVVFAEVNEAFSTQTCSCCGAIPPSSPKGRAGLGIRQWTCSDCAAVHDRDTNAARNIARLGLQALAEGISGV</sequence>
<dbReference type="Proteomes" id="UP000706525">
    <property type="component" value="Unassembled WGS sequence"/>
</dbReference>
<name>A0ABM8Y021_9BURK</name>
<keyword evidence="5" id="KW-0233">DNA recombination</keyword>
<protein>
    <submittedName>
        <fullName evidence="8">IS200/IS605 family transposase ISPa83</fullName>
    </submittedName>
</protein>
<accession>A0ABM8Y021</accession>
<evidence type="ECO:0000256" key="4">
    <source>
        <dbReference type="ARBA" id="ARBA00023125"/>
    </source>
</evidence>
<organism evidence="8 9">
    <name type="scientific">Cupriavidus pampae</name>
    <dbReference type="NCBI Taxonomy" id="659251"/>
    <lineage>
        <taxon>Bacteria</taxon>
        <taxon>Pseudomonadati</taxon>
        <taxon>Pseudomonadota</taxon>
        <taxon>Betaproteobacteria</taxon>
        <taxon>Burkholderiales</taxon>
        <taxon>Burkholderiaceae</taxon>
        <taxon>Cupriavidus</taxon>
    </lineage>
</organism>
<dbReference type="Pfam" id="PF07282">
    <property type="entry name" value="Cas12f1-like_TNB"/>
    <property type="match status" value="1"/>
</dbReference>
<evidence type="ECO:0000313" key="9">
    <source>
        <dbReference type="Proteomes" id="UP000706525"/>
    </source>
</evidence>
<dbReference type="PANTHER" id="PTHR30405:SF25">
    <property type="entry name" value="RNA-GUIDED DNA ENDONUCLEASE INSQ-RELATED"/>
    <property type="match status" value="1"/>
</dbReference>
<feature type="domain" description="Probable transposase IS891/IS1136/IS1341" evidence="6">
    <location>
        <begin position="167"/>
        <end position="266"/>
    </location>
</feature>
<comment type="caution">
    <text evidence="8">The sequence shown here is derived from an EMBL/GenBank/DDBJ whole genome shotgun (WGS) entry which is preliminary data.</text>
</comment>
<proteinExistence type="inferred from homology"/>
<evidence type="ECO:0000259" key="6">
    <source>
        <dbReference type="Pfam" id="PF01385"/>
    </source>
</evidence>
<keyword evidence="3" id="KW-0815">Transposition</keyword>
<dbReference type="Pfam" id="PF01385">
    <property type="entry name" value="OrfB_IS605"/>
    <property type="match status" value="1"/>
</dbReference>
<reference evidence="8 9" key="1">
    <citation type="submission" date="2021-08" db="EMBL/GenBank/DDBJ databases">
        <authorList>
            <person name="Peeters C."/>
        </authorList>
    </citation>
    <scope>NUCLEOTIDE SEQUENCE [LARGE SCALE GENOMIC DNA]</scope>
    <source>
        <strain evidence="8 9">LMG 32289</strain>
    </source>
</reference>
<dbReference type="InterPro" id="IPR051399">
    <property type="entry name" value="RNA-guided_DNA_endo/Transpos"/>
</dbReference>
<keyword evidence="9" id="KW-1185">Reference proteome</keyword>
<dbReference type="InterPro" id="IPR001959">
    <property type="entry name" value="Transposase"/>
</dbReference>
<evidence type="ECO:0000259" key="7">
    <source>
        <dbReference type="Pfam" id="PF07282"/>
    </source>
</evidence>
<dbReference type="InterPro" id="IPR010095">
    <property type="entry name" value="Cas12f1-like_TNB"/>
</dbReference>
<keyword evidence="4" id="KW-0238">DNA-binding</keyword>
<gene>
    <name evidence="8" type="ORF">LMG32289_06203</name>
</gene>
<dbReference type="PANTHER" id="PTHR30405">
    <property type="entry name" value="TRANSPOSASE"/>
    <property type="match status" value="1"/>
</dbReference>
<dbReference type="EMBL" id="CAJZAG010000016">
    <property type="protein sequence ID" value="CAG9186002.1"/>
    <property type="molecule type" value="Genomic_DNA"/>
</dbReference>
<evidence type="ECO:0000256" key="3">
    <source>
        <dbReference type="ARBA" id="ARBA00022578"/>
    </source>
</evidence>
<dbReference type="NCBIfam" id="NF040570">
    <property type="entry name" value="guided_TnpB"/>
    <property type="match status" value="1"/>
</dbReference>
<feature type="domain" description="Cas12f1-like TNB" evidence="7">
    <location>
        <begin position="278"/>
        <end position="349"/>
    </location>
</feature>
<comment type="similarity">
    <text evidence="2">In the N-terminal section; belongs to the transposase 2 family.</text>
</comment>
<comment type="similarity">
    <text evidence="1">In the C-terminal section; belongs to the transposase 35 family.</text>
</comment>
<dbReference type="RefSeq" id="WP_290370933.1">
    <property type="nucleotide sequence ID" value="NZ_CAJZAG010000016.1"/>
</dbReference>
<evidence type="ECO:0000256" key="5">
    <source>
        <dbReference type="ARBA" id="ARBA00023172"/>
    </source>
</evidence>
<evidence type="ECO:0000256" key="1">
    <source>
        <dbReference type="ARBA" id="ARBA00008761"/>
    </source>
</evidence>